<dbReference type="CDD" id="cd00093">
    <property type="entry name" value="HTH_XRE"/>
    <property type="match status" value="1"/>
</dbReference>
<protein>
    <recommendedName>
        <fullName evidence="1">HTH cro/C1-type domain-containing protein</fullName>
    </recommendedName>
</protein>
<feature type="domain" description="HTH cro/C1-type" evidence="1">
    <location>
        <begin position="21"/>
        <end position="63"/>
    </location>
</feature>
<evidence type="ECO:0000313" key="2">
    <source>
        <dbReference type="EMBL" id="ADB77870.1"/>
    </source>
</evidence>
<organism evidence="2">
    <name type="scientific">Streptomyces sp. x4(2010)</name>
    <dbReference type="NCBI Taxonomy" id="706422"/>
    <lineage>
        <taxon>Bacteria</taxon>
        <taxon>Bacillati</taxon>
        <taxon>Actinomycetota</taxon>
        <taxon>Actinomycetes</taxon>
        <taxon>Kitasatosporales</taxon>
        <taxon>Streptomycetaceae</taxon>
        <taxon>Streptomyces</taxon>
    </lineage>
</organism>
<dbReference type="Pfam" id="PF13443">
    <property type="entry name" value="HTH_26"/>
    <property type="match status" value="1"/>
</dbReference>
<reference evidence="2" key="2">
    <citation type="journal article" date="2011" name="BMC Microbiol.">
        <title>Development of a gene cloning system in a fast-growing and moderately thermophilic Streptomyces species and heterologous expression of Streptomyces antibiotic biosynthetic gene clusters.</title>
        <authorList>
            <person name="Chen W."/>
            <person name="Qin Z."/>
        </authorList>
    </citation>
    <scope>NUCLEOTIDE SEQUENCE</scope>
    <source>
        <strain evidence="2">X4</strain>
        <plasmid evidence="2">pTSC1</plasmid>
    </source>
</reference>
<dbReference type="InterPro" id="IPR010982">
    <property type="entry name" value="Lambda_DNA-bd_dom_sf"/>
</dbReference>
<reference evidence="2" key="1">
    <citation type="submission" date="2009-12" db="EMBL/GenBank/DDBJ databases">
        <authorList>
            <person name="Chen W.H."/>
            <person name="Zhang Z.F."/>
            <person name="Qin Z.J."/>
        </authorList>
    </citation>
    <scope>NUCLEOTIDE SEQUENCE</scope>
    <source>
        <strain evidence="2">X4</strain>
        <plasmid evidence="2">pTSC1</plasmid>
    </source>
</reference>
<proteinExistence type="predicted"/>
<keyword evidence="2" id="KW-0614">Plasmid</keyword>
<dbReference type="Gene3D" id="1.10.260.40">
    <property type="entry name" value="lambda repressor-like DNA-binding domains"/>
    <property type="match status" value="1"/>
</dbReference>
<accession>D3JSU5</accession>
<sequence length="81" mass="8929">MEERLNETIRLLLTRTGKRHADLAEAVGITRGSMTLRLQGKSRWRLDDLPAVAEIFGLTVCELLSGYQAIPADRLPPAAKG</sequence>
<dbReference type="GO" id="GO:0003677">
    <property type="term" value="F:DNA binding"/>
    <property type="evidence" value="ECO:0007669"/>
    <property type="project" value="InterPro"/>
</dbReference>
<name>D3JSU5_9ACTN</name>
<geneLocation type="plasmid" evidence="2">
    <name>pTSC1</name>
</geneLocation>
<gene>
    <name evidence="2" type="ORF">pTSC1.7c</name>
</gene>
<dbReference type="PROSITE" id="PS50943">
    <property type="entry name" value="HTH_CROC1"/>
    <property type="match status" value="1"/>
</dbReference>
<dbReference type="SUPFAM" id="SSF47413">
    <property type="entry name" value="lambda repressor-like DNA-binding domains"/>
    <property type="match status" value="1"/>
</dbReference>
<dbReference type="EMBL" id="GU271942">
    <property type="protein sequence ID" value="ADB77870.1"/>
    <property type="molecule type" value="Genomic_DNA"/>
</dbReference>
<dbReference type="AlphaFoldDB" id="D3JSU5"/>
<evidence type="ECO:0000259" key="1">
    <source>
        <dbReference type="PROSITE" id="PS50943"/>
    </source>
</evidence>
<dbReference type="InterPro" id="IPR001387">
    <property type="entry name" value="Cro/C1-type_HTH"/>
</dbReference>